<protein>
    <submittedName>
        <fullName evidence="3">Uncharacterized protein</fullName>
    </submittedName>
</protein>
<keyword evidence="2" id="KW-0812">Transmembrane</keyword>
<dbReference type="EMBL" id="JH712076">
    <property type="protein sequence ID" value="EFO20988.2"/>
    <property type="molecule type" value="Genomic_DNA"/>
</dbReference>
<evidence type="ECO:0000256" key="1">
    <source>
        <dbReference type="SAM" id="MobiDB-lite"/>
    </source>
</evidence>
<dbReference type="OrthoDB" id="5854408at2759"/>
<name>A0A1S0TVN5_LOALO</name>
<gene>
    <name evidence="3" type="ORF">LOAG_07502</name>
</gene>
<reference evidence="3" key="1">
    <citation type="submission" date="2012-04" db="EMBL/GenBank/DDBJ databases">
        <title>The Genome Sequence of Loa loa.</title>
        <authorList>
            <consortium name="The Broad Institute Genome Sequencing Platform"/>
            <consortium name="Broad Institute Genome Sequencing Center for Infectious Disease"/>
            <person name="Nutman T.B."/>
            <person name="Fink D.L."/>
            <person name="Russ C."/>
            <person name="Young S."/>
            <person name="Zeng Q."/>
            <person name="Gargeya S."/>
            <person name="Alvarado L."/>
            <person name="Berlin A."/>
            <person name="Chapman S.B."/>
            <person name="Chen Z."/>
            <person name="Freedman E."/>
            <person name="Gellesch M."/>
            <person name="Goldberg J."/>
            <person name="Griggs A."/>
            <person name="Gujja S."/>
            <person name="Heilman E.R."/>
            <person name="Heiman D."/>
            <person name="Howarth C."/>
            <person name="Mehta T."/>
            <person name="Neiman D."/>
            <person name="Pearson M."/>
            <person name="Roberts A."/>
            <person name="Saif S."/>
            <person name="Shea T."/>
            <person name="Shenoy N."/>
            <person name="Sisk P."/>
            <person name="Stolte C."/>
            <person name="Sykes S."/>
            <person name="White J."/>
            <person name="Yandava C."/>
            <person name="Haas B."/>
            <person name="Henn M.R."/>
            <person name="Nusbaum C."/>
            <person name="Birren B."/>
        </authorList>
    </citation>
    <scope>NUCLEOTIDE SEQUENCE [LARGE SCALE GENOMIC DNA]</scope>
</reference>
<feature type="compositionally biased region" description="Polar residues" evidence="1">
    <location>
        <begin position="1"/>
        <end position="15"/>
    </location>
</feature>
<dbReference type="RefSeq" id="XP_020302318.1">
    <property type="nucleotide sequence ID" value="XM_020447452.1"/>
</dbReference>
<sequence>MTQISAKKSSVSQVTPLVKKKSYSRRGSRSRSRNRHSRHPTPSRSLASQTVKTDSVGKLLPTTVHHSLISAVKEDSTPFQNHSLQTSMKSYGTVIGTKKLKFAKLSSPLVDHPYILTLIHFFICVLCAIIIYKAFNYFGIDRFAIKYWTQWSKKVLPNLSL</sequence>
<dbReference type="InParanoid" id="A0A1S0TVN5"/>
<feature type="compositionally biased region" description="Basic residues" evidence="1">
    <location>
        <begin position="18"/>
        <end position="41"/>
    </location>
</feature>
<feature type="region of interest" description="Disordered" evidence="1">
    <location>
        <begin position="1"/>
        <end position="52"/>
    </location>
</feature>
<proteinExistence type="predicted"/>
<dbReference type="OMA" id="RFVIKHW"/>
<evidence type="ECO:0000256" key="2">
    <source>
        <dbReference type="SAM" id="Phobius"/>
    </source>
</evidence>
<dbReference type="CTD" id="9944921"/>
<organism evidence="3">
    <name type="scientific">Loa loa</name>
    <name type="common">Eye worm</name>
    <name type="synonym">Filaria loa</name>
    <dbReference type="NCBI Taxonomy" id="7209"/>
    <lineage>
        <taxon>Eukaryota</taxon>
        <taxon>Metazoa</taxon>
        <taxon>Ecdysozoa</taxon>
        <taxon>Nematoda</taxon>
        <taxon>Chromadorea</taxon>
        <taxon>Rhabditida</taxon>
        <taxon>Spirurina</taxon>
        <taxon>Spiruromorpha</taxon>
        <taxon>Filarioidea</taxon>
        <taxon>Onchocercidae</taxon>
        <taxon>Loa</taxon>
    </lineage>
</organism>
<dbReference type="KEGG" id="loa:LOAG_07502"/>
<keyword evidence="2" id="KW-0472">Membrane</keyword>
<dbReference type="AlphaFoldDB" id="A0A1S0TVN5"/>
<feature type="transmembrane region" description="Helical" evidence="2">
    <location>
        <begin position="114"/>
        <end position="135"/>
    </location>
</feature>
<dbReference type="GeneID" id="9944921"/>
<evidence type="ECO:0000313" key="3">
    <source>
        <dbReference type="EMBL" id="EFO20988.2"/>
    </source>
</evidence>
<keyword evidence="2" id="KW-1133">Transmembrane helix</keyword>
<accession>A0A1S0TVN5</accession>